<keyword evidence="5" id="KW-0067">ATP-binding</keyword>
<dbReference type="Gene3D" id="1.10.10.10">
    <property type="entry name" value="Winged helix-like DNA-binding domain superfamily/Winged helix DNA-binding domain"/>
    <property type="match status" value="1"/>
</dbReference>
<dbReference type="CDD" id="cd09272">
    <property type="entry name" value="RNase_HI_RT_Ty1"/>
    <property type="match status" value="1"/>
</dbReference>
<dbReference type="Pfam" id="PF18052">
    <property type="entry name" value="Rx_N"/>
    <property type="match status" value="1"/>
</dbReference>
<keyword evidence="3" id="KW-0547">Nucleotide-binding</keyword>
<keyword evidence="1" id="KW-0433">Leucine-rich repeat</keyword>
<dbReference type="Pfam" id="PF00931">
    <property type="entry name" value="NB-ARC"/>
    <property type="match status" value="1"/>
</dbReference>
<dbReference type="PROSITE" id="PS51450">
    <property type="entry name" value="LRR"/>
    <property type="match status" value="1"/>
</dbReference>
<evidence type="ECO:0000256" key="3">
    <source>
        <dbReference type="ARBA" id="ARBA00022741"/>
    </source>
</evidence>
<dbReference type="InterPro" id="IPR002182">
    <property type="entry name" value="NB-ARC"/>
</dbReference>
<dbReference type="SMART" id="SM00338">
    <property type="entry name" value="BRLZ"/>
    <property type="match status" value="1"/>
</dbReference>
<dbReference type="InterPro" id="IPR058922">
    <property type="entry name" value="WHD_DRP"/>
</dbReference>
<dbReference type="GO" id="GO:0003700">
    <property type="term" value="F:DNA-binding transcription factor activity"/>
    <property type="evidence" value="ECO:0007669"/>
    <property type="project" value="InterPro"/>
</dbReference>
<dbReference type="InterPro" id="IPR003591">
    <property type="entry name" value="Leu-rich_rpt_typical-subtyp"/>
</dbReference>
<dbReference type="GO" id="GO:0043531">
    <property type="term" value="F:ADP binding"/>
    <property type="evidence" value="ECO:0007669"/>
    <property type="project" value="InterPro"/>
</dbReference>
<feature type="region of interest" description="Disordered" evidence="6">
    <location>
        <begin position="52"/>
        <end position="90"/>
    </location>
</feature>
<dbReference type="Gene3D" id="1.10.8.430">
    <property type="entry name" value="Helical domain of apoptotic protease-activating factors"/>
    <property type="match status" value="1"/>
</dbReference>
<name>A0AAD4USJ9_PRUDU</name>
<evidence type="ECO:0000256" key="1">
    <source>
        <dbReference type="ARBA" id="ARBA00022614"/>
    </source>
</evidence>
<dbReference type="InterPro" id="IPR004827">
    <property type="entry name" value="bZIP"/>
</dbReference>
<keyword evidence="9" id="KW-1185">Reference proteome</keyword>
<protein>
    <recommendedName>
        <fullName evidence="7">BZIP domain-containing protein</fullName>
    </recommendedName>
</protein>
<dbReference type="InterPro" id="IPR041118">
    <property type="entry name" value="Rx_N"/>
</dbReference>
<evidence type="ECO:0000313" key="9">
    <source>
        <dbReference type="Proteomes" id="UP001054821"/>
    </source>
</evidence>
<dbReference type="SUPFAM" id="SSF52058">
    <property type="entry name" value="L domain-like"/>
    <property type="match status" value="2"/>
</dbReference>
<dbReference type="PROSITE" id="PS50217">
    <property type="entry name" value="BZIP"/>
    <property type="match status" value="1"/>
</dbReference>
<gene>
    <name evidence="8" type="ORF">L3X38_026316</name>
</gene>
<dbReference type="InterPro" id="IPR001611">
    <property type="entry name" value="Leu-rich_rpt"/>
</dbReference>
<dbReference type="Gene3D" id="3.40.50.300">
    <property type="entry name" value="P-loop containing nucleotide triphosphate hydrolases"/>
    <property type="match status" value="1"/>
</dbReference>
<dbReference type="PANTHER" id="PTHR36766">
    <property type="entry name" value="PLANT BROAD-SPECTRUM MILDEW RESISTANCE PROTEIN RPW8"/>
    <property type="match status" value="1"/>
</dbReference>
<comment type="caution">
    <text evidence="8">The sequence shown here is derived from an EMBL/GenBank/DDBJ whole genome shotgun (WGS) entry which is preliminary data.</text>
</comment>
<evidence type="ECO:0000256" key="4">
    <source>
        <dbReference type="ARBA" id="ARBA00022821"/>
    </source>
</evidence>
<evidence type="ECO:0000256" key="2">
    <source>
        <dbReference type="ARBA" id="ARBA00022737"/>
    </source>
</evidence>
<dbReference type="SMART" id="SM00369">
    <property type="entry name" value="LRR_TYP"/>
    <property type="match status" value="3"/>
</dbReference>
<dbReference type="FunFam" id="1.10.10.10:FF:000322">
    <property type="entry name" value="Probable disease resistance protein At1g63360"/>
    <property type="match status" value="1"/>
</dbReference>
<dbReference type="Gene3D" id="3.80.10.10">
    <property type="entry name" value="Ribonuclease Inhibitor"/>
    <property type="match status" value="6"/>
</dbReference>
<dbReference type="GO" id="GO:0005524">
    <property type="term" value="F:ATP binding"/>
    <property type="evidence" value="ECO:0007669"/>
    <property type="project" value="UniProtKB-KW"/>
</dbReference>
<dbReference type="GO" id="GO:0006952">
    <property type="term" value="P:defense response"/>
    <property type="evidence" value="ECO:0007669"/>
    <property type="project" value="UniProtKB-KW"/>
</dbReference>
<dbReference type="InterPro" id="IPR036388">
    <property type="entry name" value="WH-like_DNA-bd_sf"/>
</dbReference>
<feature type="domain" description="BZIP" evidence="7">
    <location>
        <begin position="70"/>
        <end position="117"/>
    </location>
</feature>
<dbReference type="InterPro" id="IPR027417">
    <property type="entry name" value="P-loop_NTPase"/>
</dbReference>
<dbReference type="Pfam" id="PF23559">
    <property type="entry name" value="WHD_DRP"/>
    <property type="match status" value="1"/>
</dbReference>
<dbReference type="Pfam" id="PF07716">
    <property type="entry name" value="bZIP_2"/>
    <property type="match status" value="1"/>
</dbReference>
<sequence length="1639" mass="185079">MDDGEVGTSDQAVDTFVDEFLKNTRTCTHTHTCNPPGPDAAHTHTCYHTHTQVLPSEDDDGAKNKEHSVPRPRRRRPSRNREAVRKYREKKKAHTAYLEEEVKKLRLLNQQLVRKIQGQAILETEFLRLKSVFLDLRGKIDHELGAFPFQNQCETSSVLTEIDCNPQFTARAVGLCCQTDLPCFCSPVGSSMQPSISTSAKAMVPVGGNCQPAVIDCQANTNEMASSVQNSTHSRNLEKADDGYLNFLQLSTTEAEYMAVTEAIKEAIWLQGLLDDLGVEQDHVDVHCDSQSAIYLAKNQVHHARTKHIDVRFHFVREIIDEGNILLQKIGTAENPADMLTKPVSLLKFKHCLDLIGICKLVDASAQQPDGSLLGKLKRNLLTIHAVLNHAEEKQIKDLHVKAWIEEVRVAAYDAEDIVAEIANDALESQNSNNKVLNFVCDSFNTNEIVKEKLDFKMKDIGNALNPFRERVEPKMKKIIERLDEIAKQKDILRLREDVGGVSFGVDKLPTTPMVNESHVYGRLRCTDTSVWRDGREFDKEEIIKLLDLRKENDDEVSIIPIVGMGGIGNTTLAQIVHNDDTVATHFNLKAWASVSDLFDVVRITKTLVESATKKTLSTNNLELIQEELKGLLNKRKFLLVLDDVWNEKYESWDELRVPFTVGATGSRIIITTRSQKVASLVGTVLPYHLKALSENDCPSLFEQIVFENRNLDAYPNLKAIGKKIVEKCKGLPLAAKALGGLLRAEPQPDESFWNDILNSKIWELPDNNILPALRLSYYHLPGILKRCFAYCSMFPKDYEYDREMLFILWMAEGFVQEPEGNKRIEDVAGKYVSELLSRSFFQQCINDKSRFMMHDLIHDLAQSVSGKTFFRLEENAENNIEPTKTRHLSYIRKLEDVFQKFEPFSKVESLRTFLPLDPLQGFNLSSLTPKVPRDMMPKLRFLRVLSFSGYLIAKLPDSIGNLKHLRYLNLSYCEIKELPESTSNLYNLQTLILFRCVSLTTLPTDMGNLRNLRHLNILGTRLKSMPLRMGRLINLQTLSDFVVGKHIGSGIAELKDLSHLRGSLSISGLHEVSVGDAVRAKMHLKQHLDELIMEWSSDNDSRNEQIETDVLDALQPHENLSKLTISYYGGRKFPSWMSDPIFTGMVHLHLKGCAKCTSLPSLGQLPSLKDLVIEAMDGINHVGLDFYGDGDASTIPFPSLETLKFENMKEWEEWSSLEDGRLQGIPGLRELSVFRCPKLRKISHGFASLKKLHIKYCGALTSFSHHPELGNLEPVQFCSLQQLVLVGCKELEDLPVTLPSLEGLVIDGCEKLAALPRLMGLCTLSVLDSNAELLGCMNELTSLSSLRLNHISHVKSLPEGFIRHSTKLEELSLDSFSELFQLSNEQVGLTDLASLQRLTISNCPQFVAFPNEADKLPPMLNYLSLKHFESLLKFPDELYKLNFLTELRIEWCPKIESFPDTGFPSMLKRLVIGECGGLKSLPKEVLHNNNCLEYLDIHKCSSLISFLEEGNLPTTLKHMKVYYCKILTSLPGGLMIKGNMTLQILEIDNCPSLISFPSGELPTTLERLEIGDCSKLQTLPFNLVNLVNLETLEVIRCPLLEHFPMGGLPTNMKTVRISECEKLKSLPEFIYKLKRLQR</sequence>
<organism evidence="8 9">
    <name type="scientific">Prunus dulcis</name>
    <name type="common">Almond</name>
    <name type="synonym">Amygdalus dulcis</name>
    <dbReference type="NCBI Taxonomy" id="3755"/>
    <lineage>
        <taxon>Eukaryota</taxon>
        <taxon>Viridiplantae</taxon>
        <taxon>Streptophyta</taxon>
        <taxon>Embryophyta</taxon>
        <taxon>Tracheophyta</taxon>
        <taxon>Spermatophyta</taxon>
        <taxon>Magnoliopsida</taxon>
        <taxon>eudicotyledons</taxon>
        <taxon>Gunneridae</taxon>
        <taxon>Pentapetalae</taxon>
        <taxon>rosids</taxon>
        <taxon>fabids</taxon>
        <taxon>Rosales</taxon>
        <taxon>Rosaceae</taxon>
        <taxon>Amygdaloideae</taxon>
        <taxon>Amygdaleae</taxon>
        <taxon>Prunus</taxon>
    </lineage>
</organism>
<evidence type="ECO:0000256" key="6">
    <source>
        <dbReference type="SAM" id="MobiDB-lite"/>
    </source>
</evidence>
<keyword evidence="4" id="KW-0611">Plant defense</keyword>
<proteinExistence type="predicted"/>
<evidence type="ECO:0000313" key="8">
    <source>
        <dbReference type="EMBL" id="KAI5311027.1"/>
    </source>
</evidence>
<dbReference type="Gene3D" id="1.20.5.170">
    <property type="match status" value="1"/>
</dbReference>
<accession>A0AAD4USJ9</accession>
<dbReference type="SUPFAM" id="SSF57959">
    <property type="entry name" value="Leucine zipper domain"/>
    <property type="match status" value="1"/>
</dbReference>
<dbReference type="Pfam" id="PF25019">
    <property type="entry name" value="LRR_R13L1-DRL21"/>
    <property type="match status" value="1"/>
</dbReference>
<evidence type="ECO:0000256" key="5">
    <source>
        <dbReference type="ARBA" id="ARBA00022840"/>
    </source>
</evidence>
<dbReference type="GO" id="GO:0051707">
    <property type="term" value="P:response to other organism"/>
    <property type="evidence" value="ECO:0007669"/>
    <property type="project" value="UniProtKB-ARBA"/>
</dbReference>
<dbReference type="FunFam" id="3.40.50.300:FF:001091">
    <property type="entry name" value="Probable disease resistance protein At1g61300"/>
    <property type="match status" value="1"/>
</dbReference>
<dbReference type="SUPFAM" id="SSF52540">
    <property type="entry name" value="P-loop containing nucleoside triphosphate hydrolases"/>
    <property type="match status" value="1"/>
</dbReference>
<dbReference type="PRINTS" id="PR00364">
    <property type="entry name" value="DISEASERSIST"/>
</dbReference>
<reference evidence="8 9" key="1">
    <citation type="journal article" date="2022" name="G3 (Bethesda)">
        <title>Whole-genome sequence and methylome profiling of the almond [Prunus dulcis (Mill.) D.A. Webb] cultivar 'Nonpareil'.</title>
        <authorList>
            <person name="D'Amico-Willman K.M."/>
            <person name="Ouma W.Z."/>
            <person name="Meulia T."/>
            <person name="Sideli G.M."/>
            <person name="Gradziel T.M."/>
            <person name="Fresnedo-Ramirez J."/>
        </authorList>
    </citation>
    <scope>NUCLEOTIDE SEQUENCE [LARGE SCALE GENOMIC DNA]</scope>
    <source>
        <strain evidence="8">Clone GOH B32 T37-40</strain>
    </source>
</reference>
<dbReference type="InterPro" id="IPR046347">
    <property type="entry name" value="bZIP_sf"/>
</dbReference>
<dbReference type="Gene3D" id="1.20.5.4130">
    <property type="match status" value="1"/>
</dbReference>
<dbReference type="PANTHER" id="PTHR36766:SF51">
    <property type="entry name" value="DISEASE RESISTANCE RPP13-LIKE PROTEIN 1"/>
    <property type="match status" value="1"/>
</dbReference>
<dbReference type="CDD" id="cd14686">
    <property type="entry name" value="bZIP"/>
    <property type="match status" value="1"/>
</dbReference>
<dbReference type="EMBL" id="JAJFAZ020000095">
    <property type="protein sequence ID" value="KAI5311027.1"/>
    <property type="molecule type" value="Genomic_DNA"/>
</dbReference>
<evidence type="ECO:0000259" key="7">
    <source>
        <dbReference type="PROSITE" id="PS50217"/>
    </source>
</evidence>
<dbReference type="Proteomes" id="UP001054821">
    <property type="component" value="Unassembled WGS sequence"/>
</dbReference>
<dbReference type="InterPro" id="IPR032675">
    <property type="entry name" value="LRR_dom_sf"/>
</dbReference>
<dbReference type="InterPro" id="IPR056789">
    <property type="entry name" value="LRR_R13L1-DRL21"/>
</dbReference>
<dbReference type="InterPro" id="IPR042197">
    <property type="entry name" value="Apaf_helical"/>
</dbReference>
<keyword evidence="2" id="KW-0677">Repeat</keyword>